<dbReference type="InterPro" id="IPR050712">
    <property type="entry name" value="NAD(P)H-dep_reductase"/>
</dbReference>
<dbReference type="Pfam" id="PF03358">
    <property type="entry name" value="FMN_red"/>
    <property type="match status" value="1"/>
</dbReference>
<protein>
    <submittedName>
        <fullName evidence="2">NADPH-dependent FMN reductase</fullName>
    </submittedName>
</protein>
<proteinExistence type="predicted"/>
<gene>
    <name evidence="2" type="ORF">GCM10023147_34900</name>
</gene>
<evidence type="ECO:0000313" key="2">
    <source>
        <dbReference type="EMBL" id="GAA4398568.1"/>
    </source>
</evidence>
<dbReference type="PANTHER" id="PTHR30543:SF21">
    <property type="entry name" value="NAD(P)H-DEPENDENT FMN REDUCTASE LOT6"/>
    <property type="match status" value="1"/>
</dbReference>
<dbReference type="SUPFAM" id="SSF52218">
    <property type="entry name" value="Flavoproteins"/>
    <property type="match status" value="1"/>
</dbReference>
<comment type="caution">
    <text evidence="2">The sequence shown here is derived from an EMBL/GenBank/DDBJ whole genome shotgun (WGS) entry which is preliminary data.</text>
</comment>
<organism evidence="2 3">
    <name type="scientific">Tsukamurella soli</name>
    <dbReference type="NCBI Taxonomy" id="644556"/>
    <lineage>
        <taxon>Bacteria</taxon>
        <taxon>Bacillati</taxon>
        <taxon>Actinomycetota</taxon>
        <taxon>Actinomycetes</taxon>
        <taxon>Mycobacteriales</taxon>
        <taxon>Tsukamurellaceae</taxon>
        <taxon>Tsukamurella</taxon>
    </lineage>
</organism>
<dbReference type="InterPro" id="IPR029039">
    <property type="entry name" value="Flavoprotein-like_sf"/>
</dbReference>
<dbReference type="Gene3D" id="3.40.50.360">
    <property type="match status" value="1"/>
</dbReference>
<dbReference type="Proteomes" id="UP001500635">
    <property type="component" value="Unassembled WGS sequence"/>
</dbReference>
<dbReference type="PANTHER" id="PTHR30543">
    <property type="entry name" value="CHROMATE REDUCTASE"/>
    <property type="match status" value="1"/>
</dbReference>
<evidence type="ECO:0000313" key="3">
    <source>
        <dbReference type="Proteomes" id="UP001500635"/>
    </source>
</evidence>
<name>A0ABP8K0V9_9ACTN</name>
<feature type="domain" description="NADPH-dependent FMN reductase-like" evidence="1">
    <location>
        <begin position="1"/>
        <end position="148"/>
    </location>
</feature>
<sequence>MKIGIIIGSVRDGRNGEAVAQWVYKAAEERTDAEFDIVDLKSFNVPILTSATIPGAANKHYDDPAVAAWSKAIDEQDGFVFVTPEYNHGVPGALKNAFDSLGAEWAGKAVAFVSYGADGGIRAVEQWRQIVANFHMVDVRSQVALSLFTDFGPEGLAPIERRAGELTGLLDNLVDATTKVRA</sequence>
<dbReference type="InterPro" id="IPR005025">
    <property type="entry name" value="FMN_Rdtase-like_dom"/>
</dbReference>
<reference evidence="3" key="1">
    <citation type="journal article" date="2019" name="Int. J. Syst. Evol. Microbiol.">
        <title>The Global Catalogue of Microorganisms (GCM) 10K type strain sequencing project: providing services to taxonomists for standard genome sequencing and annotation.</title>
        <authorList>
            <consortium name="The Broad Institute Genomics Platform"/>
            <consortium name="The Broad Institute Genome Sequencing Center for Infectious Disease"/>
            <person name="Wu L."/>
            <person name="Ma J."/>
        </authorList>
    </citation>
    <scope>NUCLEOTIDE SEQUENCE [LARGE SCALE GENOMIC DNA]</scope>
    <source>
        <strain evidence="3">JCM 17688</strain>
    </source>
</reference>
<dbReference type="EMBL" id="BAABFR010000063">
    <property type="protein sequence ID" value="GAA4398568.1"/>
    <property type="molecule type" value="Genomic_DNA"/>
</dbReference>
<accession>A0ABP8K0V9</accession>
<keyword evidence="3" id="KW-1185">Reference proteome</keyword>
<dbReference type="RefSeq" id="WP_344998328.1">
    <property type="nucleotide sequence ID" value="NZ_BAABFR010000063.1"/>
</dbReference>
<evidence type="ECO:0000259" key="1">
    <source>
        <dbReference type="Pfam" id="PF03358"/>
    </source>
</evidence>